<sequence>MNGQWLRIKYANAHGRDANLVVNLDRVGDTYEGLIFNWPINPPFAGSAVPFHVAAHENPFTVEAALLAYTGQVDVPFPFIDASQYLSHVTKSPQSLARRVYLEGDWNQNRMRLSYTTDLGDTGYAVLHRMGRNQESALKAPVVSWQEVKRQLFKMPYRKHIFRGQSDFRWPLRSLFHREGRAELYRYTQQDVAMMYRRLSGSLPQQLDIETNDGRGAFLHLLQHHGYPTPLLDWSFSPFVAAFFCVQASQSRC</sequence>
<dbReference type="SMART" id="SM00901">
    <property type="entry name" value="FRG"/>
    <property type="match status" value="1"/>
</dbReference>
<reference evidence="2 3" key="1">
    <citation type="submission" date="2020-04" db="EMBL/GenBank/DDBJ databases">
        <authorList>
            <person name="De Canck E."/>
        </authorList>
    </citation>
    <scope>NUCLEOTIDE SEQUENCE [LARGE SCALE GENOMIC DNA]</scope>
    <source>
        <strain evidence="2 3">LMG 9964</strain>
    </source>
</reference>
<evidence type="ECO:0000259" key="1">
    <source>
        <dbReference type="SMART" id="SM00901"/>
    </source>
</evidence>
<dbReference type="RefSeq" id="WP_175126342.1">
    <property type="nucleotide sequence ID" value="NZ_CADILN010000005.1"/>
</dbReference>
<gene>
    <name evidence="2" type="ORF">LMG9964_03957</name>
</gene>
<evidence type="ECO:0000313" key="3">
    <source>
        <dbReference type="Proteomes" id="UP000494102"/>
    </source>
</evidence>
<dbReference type="InterPro" id="IPR014966">
    <property type="entry name" value="FRG-dom"/>
</dbReference>
<accession>A0A6J5KAJ2</accession>
<organism evidence="2 3">
    <name type="scientific">Paraburkholderia phenoliruptrix</name>
    <dbReference type="NCBI Taxonomy" id="252970"/>
    <lineage>
        <taxon>Bacteria</taxon>
        <taxon>Pseudomonadati</taxon>
        <taxon>Pseudomonadota</taxon>
        <taxon>Betaproteobacteria</taxon>
        <taxon>Burkholderiales</taxon>
        <taxon>Burkholderiaceae</taxon>
        <taxon>Paraburkholderia</taxon>
    </lineage>
</organism>
<dbReference type="AlphaFoldDB" id="A0A6J5KAJ2"/>
<feature type="domain" description="FRG" evidence="1">
    <location>
        <begin position="156"/>
        <end position="253"/>
    </location>
</feature>
<dbReference type="EMBL" id="CADILN010000005">
    <property type="protein sequence ID" value="CAB4050292.1"/>
    <property type="molecule type" value="Genomic_DNA"/>
</dbReference>
<name>A0A6J5KAJ2_9BURK</name>
<evidence type="ECO:0000313" key="2">
    <source>
        <dbReference type="EMBL" id="CAB4050292.1"/>
    </source>
</evidence>
<protein>
    <recommendedName>
        <fullName evidence="1">FRG domain-containing protein</fullName>
    </recommendedName>
</protein>
<dbReference type="Proteomes" id="UP000494102">
    <property type="component" value="Unassembled WGS sequence"/>
</dbReference>
<proteinExistence type="predicted"/>
<dbReference type="Pfam" id="PF08867">
    <property type="entry name" value="FRG"/>
    <property type="match status" value="1"/>
</dbReference>